<evidence type="ECO:0000256" key="3">
    <source>
        <dbReference type="ARBA" id="ARBA00023004"/>
    </source>
</evidence>
<dbReference type="Gene3D" id="3.40.50.740">
    <property type="match status" value="1"/>
</dbReference>
<dbReference type="InterPro" id="IPR009010">
    <property type="entry name" value="Asp_de-COase-like_dom_sf"/>
</dbReference>
<accession>R4KIV2</accession>
<dbReference type="Pfam" id="PF01568">
    <property type="entry name" value="Molydop_binding"/>
    <property type="match status" value="1"/>
</dbReference>
<evidence type="ECO:0000259" key="5">
    <source>
        <dbReference type="PROSITE" id="PS51669"/>
    </source>
</evidence>
<dbReference type="InterPro" id="IPR006657">
    <property type="entry name" value="MoPterin_dinucl-bd_dom"/>
</dbReference>
<dbReference type="HOGENOM" id="CLU_000422_13_3_9"/>
<feature type="domain" description="4Fe-4S Mo/W bis-MGD-type" evidence="5">
    <location>
        <begin position="6"/>
        <end position="62"/>
    </location>
</feature>
<dbReference type="AlphaFoldDB" id="R4KIV2"/>
<dbReference type="Gene3D" id="2.40.40.20">
    <property type="match status" value="1"/>
</dbReference>
<dbReference type="GO" id="GO:0016491">
    <property type="term" value="F:oxidoreductase activity"/>
    <property type="evidence" value="ECO:0007669"/>
    <property type="project" value="InterPro"/>
</dbReference>
<dbReference type="InterPro" id="IPR050612">
    <property type="entry name" value="Prok_Mopterin_Oxidored"/>
</dbReference>
<dbReference type="InterPro" id="IPR006656">
    <property type="entry name" value="Mopterin_OxRdtase"/>
</dbReference>
<dbReference type="Pfam" id="PF04879">
    <property type="entry name" value="Molybdop_Fe4S4"/>
    <property type="match status" value="1"/>
</dbReference>
<proteinExistence type="inferred from homology"/>
<dbReference type="PANTHER" id="PTHR43742:SF6">
    <property type="entry name" value="OXIDOREDUCTASE YYAE-RELATED"/>
    <property type="match status" value="1"/>
</dbReference>
<dbReference type="OrthoDB" id="219031at2"/>
<dbReference type="Gene3D" id="2.20.25.90">
    <property type="entry name" value="ADC-like domains"/>
    <property type="match status" value="1"/>
</dbReference>
<keyword evidence="4" id="KW-0411">Iron-sulfur</keyword>
<keyword evidence="7" id="KW-1185">Reference proteome</keyword>
<evidence type="ECO:0000256" key="2">
    <source>
        <dbReference type="ARBA" id="ARBA00022723"/>
    </source>
</evidence>
<organism evidence="6 7">
    <name type="scientific">Desulfoscipio gibsoniae DSM 7213</name>
    <dbReference type="NCBI Taxonomy" id="767817"/>
    <lineage>
        <taxon>Bacteria</taxon>
        <taxon>Bacillati</taxon>
        <taxon>Bacillota</taxon>
        <taxon>Clostridia</taxon>
        <taxon>Eubacteriales</taxon>
        <taxon>Desulfallaceae</taxon>
        <taxon>Desulfoscipio</taxon>
    </lineage>
</organism>
<evidence type="ECO:0000313" key="6">
    <source>
        <dbReference type="EMBL" id="AGL03148.1"/>
    </source>
</evidence>
<dbReference type="InterPro" id="IPR006963">
    <property type="entry name" value="Mopterin_OxRdtase_4Fe-4S_dom"/>
</dbReference>
<name>R4KIV2_9FIRM</name>
<evidence type="ECO:0000313" key="7">
    <source>
        <dbReference type="Proteomes" id="UP000013520"/>
    </source>
</evidence>
<sequence length="692" mass="77676">MTAANRKTFYTGCVLCYHSCGAEVTVEDGRVVKVSGLKSHPLNKGELCPKGEAMIEQLYHPDRLKYPLKKVDGKWERITWEQALSEIAFKLNDLKEKYGPSVNAFFCGSIGVESLEMVSLTHRFRAALDSPQFFSVESICYRMRIRSRQITFGKYPVEEMDSSLYVLWGHNPDASDFPLSLSIKENLKKGSKVVVIDPRKIPLADQAEMYMAIRPGTDGALALALINVIINEKLYDADFVEKWTYGFDQLVPHIQQYTPEWAEGITGVRADDIRALARLFSKTKGASIYQGTCTQDQSANGSQTDRAIAILQSITGNINVPGGWVISPRLRLANISLPCEGKPLGADKYPLFYELWGRTSPYAVQNMVPESIPDKLKSFIVVGGNPLVTMPDSNALKEAYRKLDLLVVYEMFMSETAQEAHYVLPAAHQLEYCSLAYNYNVCHSMPYVMLREKAIEPYYESKSILSFYTELAQACGIGDKFHWKSDEELVAEEIAPSGVDFETLSQNRGGVYYKERSYGIDEKTFATPTGKIEIYSQAYKDVGFDPLPTYLEPSKSPQGPLWKELGDKYPLVLSTGTRSLIYNNSQLHNIKALQLEEPYPKAEIGPQTAAKYGVSHEDDVIIETDRGWVKMKAHVDERIMEGVVLVPHGWHGEANCNRLTDCQCREPIMGYPQFKGLLCNIRKAGEPQLAGN</sequence>
<reference evidence="6 7" key="1">
    <citation type="submission" date="2012-01" db="EMBL/GenBank/DDBJ databases">
        <title>Complete sequence of Desulfotomaculum gibsoniae DSM 7213.</title>
        <authorList>
            <consortium name="US DOE Joint Genome Institute"/>
            <person name="Lucas S."/>
            <person name="Han J."/>
            <person name="Lapidus A."/>
            <person name="Cheng J.-F."/>
            <person name="Goodwin L."/>
            <person name="Pitluck S."/>
            <person name="Peters L."/>
            <person name="Ovchinnikova G."/>
            <person name="Teshima H."/>
            <person name="Detter J.C."/>
            <person name="Han C."/>
            <person name="Tapia R."/>
            <person name="Land M."/>
            <person name="Hauser L."/>
            <person name="Kyrpides N."/>
            <person name="Ivanova N."/>
            <person name="Pagani I."/>
            <person name="Parshina S."/>
            <person name="Plugge C."/>
            <person name="Muyzer G."/>
            <person name="Kuever J."/>
            <person name="Ivanova A."/>
            <person name="Nazina T."/>
            <person name="Klenk H.-P."/>
            <person name="Brambilla E."/>
            <person name="Spring S."/>
            <person name="Stams A.F."/>
            <person name="Woyke T."/>
        </authorList>
    </citation>
    <scope>NUCLEOTIDE SEQUENCE [LARGE SCALE GENOMIC DNA]</scope>
    <source>
        <strain evidence="6 7">DSM 7213</strain>
    </source>
</reference>
<dbReference type="GO" id="GO:0051536">
    <property type="term" value="F:iron-sulfur cluster binding"/>
    <property type="evidence" value="ECO:0007669"/>
    <property type="project" value="UniProtKB-KW"/>
</dbReference>
<gene>
    <name evidence="6" type="ORF">Desgi_3836</name>
</gene>
<dbReference type="Gene3D" id="3.40.228.10">
    <property type="entry name" value="Dimethylsulfoxide Reductase, domain 2"/>
    <property type="match status" value="1"/>
</dbReference>
<dbReference type="STRING" id="767817.Desgi_3836"/>
<dbReference type="GO" id="GO:0046872">
    <property type="term" value="F:metal ion binding"/>
    <property type="evidence" value="ECO:0007669"/>
    <property type="project" value="UniProtKB-KW"/>
</dbReference>
<dbReference type="eggNOG" id="COG0243">
    <property type="taxonomic scope" value="Bacteria"/>
</dbReference>
<dbReference type="RefSeq" id="WP_006520545.1">
    <property type="nucleotide sequence ID" value="NC_021184.1"/>
</dbReference>
<keyword evidence="2" id="KW-0479">Metal-binding</keyword>
<keyword evidence="3" id="KW-0408">Iron</keyword>
<evidence type="ECO:0000256" key="1">
    <source>
        <dbReference type="ARBA" id="ARBA00010312"/>
    </source>
</evidence>
<dbReference type="Proteomes" id="UP000013520">
    <property type="component" value="Chromosome"/>
</dbReference>
<dbReference type="EMBL" id="CP003273">
    <property type="protein sequence ID" value="AGL03148.1"/>
    <property type="molecule type" value="Genomic_DNA"/>
</dbReference>
<protein>
    <submittedName>
        <fullName evidence="6">Anaerobic dehydrogenase, typically selenocysteine-containing</fullName>
    </submittedName>
</protein>
<dbReference type="PROSITE" id="PS51669">
    <property type="entry name" value="4FE4S_MOW_BIS_MGD"/>
    <property type="match status" value="1"/>
</dbReference>
<dbReference type="SMART" id="SM00926">
    <property type="entry name" value="Molybdop_Fe4S4"/>
    <property type="match status" value="1"/>
</dbReference>
<evidence type="ECO:0000256" key="4">
    <source>
        <dbReference type="ARBA" id="ARBA00023014"/>
    </source>
</evidence>
<dbReference type="SUPFAM" id="SSF53706">
    <property type="entry name" value="Formate dehydrogenase/DMSO reductase, domains 1-3"/>
    <property type="match status" value="1"/>
</dbReference>
<dbReference type="Pfam" id="PF00384">
    <property type="entry name" value="Molybdopterin"/>
    <property type="match status" value="1"/>
</dbReference>
<dbReference type="GO" id="GO:0043546">
    <property type="term" value="F:molybdopterin cofactor binding"/>
    <property type="evidence" value="ECO:0007669"/>
    <property type="project" value="InterPro"/>
</dbReference>
<dbReference type="PANTHER" id="PTHR43742">
    <property type="entry name" value="TRIMETHYLAMINE-N-OXIDE REDUCTASE"/>
    <property type="match status" value="1"/>
</dbReference>
<dbReference type="SUPFAM" id="SSF50692">
    <property type="entry name" value="ADC-like"/>
    <property type="match status" value="1"/>
</dbReference>
<comment type="similarity">
    <text evidence="1">Belongs to the prokaryotic molybdopterin-containing oxidoreductase family.</text>
</comment>
<dbReference type="KEGG" id="dgi:Desgi_3836"/>